<evidence type="ECO:0008006" key="3">
    <source>
        <dbReference type="Google" id="ProtNLM"/>
    </source>
</evidence>
<organism evidence="1 2">
    <name type="scientific">Candidatus Roizmanbacteria bacterium CG03_land_8_20_14_0_80_39_12</name>
    <dbReference type="NCBI Taxonomy" id="1974847"/>
    <lineage>
        <taxon>Bacteria</taxon>
        <taxon>Candidatus Roizmaniibacteriota</taxon>
    </lineage>
</organism>
<dbReference type="AlphaFoldDB" id="A0A2M7BTE2"/>
<dbReference type="Pfam" id="PF12441">
    <property type="entry name" value="CopG_antitoxin"/>
    <property type="match status" value="1"/>
</dbReference>
<dbReference type="InterPro" id="IPR022148">
    <property type="entry name" value="CopG_antitoxin"/>
</dbReference>
<reference evidence="2" key="1">
    <citation type="submission" date="2017-09" db="EMBL/GenBank/DDBJ databases">
        <title>Depth-based differentiation of microbial function through sediment-hosted aquifers and enrichment of novel symbionts in the deep terrestrial subsurface.</title>
        <authorList>
            <person name="Probst A.J."/>
            <person name="Ladd B."/>
            <person name="Jarett J.K."/>
            <person name="Geller-Mcgrath D.E."/>
            <person name="Sieber C.M.K."/>
            <person name="Emerson J.B."/>
            <person name="Anantharaman K."/>
            <person name="Thomas B.C."/>
            <person name="Malmstrom R."/>
            <person name="Stieglmeier M."/>
            <person name="Klingl A."/>
            <person name="Woyke T."/>
            <person name="Ryan C.M."/>
            <person name="Banfield J.F."/>
        </authorList>
    </citation>
    <scope>NUCLEOTIDE SEQUENCE [LARGE SCALE GENOMIC DNA]</scope>
</reference>
<gene>
    <name evidence="1" type="ORF">COS52_01110</name>
</gene>
<name>A0A2M7BTE2_9BACT</name>
<sequence length="95" mass="11230">MKKQLKTIPQFKNEDEERDFWATADTTEYFDLSKAIINPIFPNLKLSTKIITVRVTQSLYDNLKMLAIKKDVPYQSLLKVYLSERVQKEMKNTSR</sequence>
<proteinExistence type="predicted"/>
<accession>A0A2M7BTE2</accession>
<evidence type="ECO:0000313" key="2">
    <source>
        <dbReference type="Proteomes" id="UP000230119"/>
    </source>
</evidence>
<comment type="caution">
    <text evidence="1">The sequence shown here is derived from an EMBL/GenBank/DDBJ whole genome shotgun (WGS) entry which is preliminary data.</text>
</comment>
<evidence type="ECO:0000313" key="1">
    <source>
        <dbReference type="EMBL" id="PIV08758.1"/>
    </source>
</evidence>
<protein>
    <recommendedName>
        <fullName evidence="3">Antitoxin</fullName>
    </recommendedName>
</protein>
<dbReference type="Proteomes" id="UP000230119">
    <property type="component" value="Unassembled WGS sequence"/>
</dbReference>
<dbReference type="EMBL" id="PEVA01000043">
    <property type="protein sequence ID" value="PIV08758.1"/>
    <property type="molecule type" value="Genomic_DNA"/>
</dbReference>